<evidence type="ECO:0000313" key="2">
    <source>
        <dbReference type="EMBL" id="MDV0440949.1"/>
    </source>
</evidence>
<reference evidence="2" key="1">
    <citation type="submission" date="2023-06" db="EMBL/GenBank/DDBJ databases">
        <title>Genome sequence of Methancorpusculaceae sp. Ag1.</title>
        <authorList>
            <person name="Protasov E."/>
            <person name="Platt K."/>
            <person name="Poehlein A."/>
            <person name="Daniel R."/>
            <person name="Brune A."/>
        </authorList>
    </citation>
    <scope>NUCLEOTIDE SEQUENCE</scope>
    <source>
        <strain evidence="2">Ag1</strain>
    </source>
</reference>
<dbReference type="SUPFAM" id="SSF51735">
    <property type="entry name" value="NAD(P)-binding Rossmann-fold domains"/>
    <property type="match status" value="1"/>
</dbReference>
<sequence>MRLEDKVTIVTGSTSGMGLVEAEVLAKEGAKVVVVGRNEKALKEVTETIIKNGGEAIGIRADITTAAGVQELFDKVMSTYGRVDVLVNNAGVFDKYTKLLDTSDELWDSIFTINLKSIYWLTKLVLPQMIERQSGAIVNIASVAGLVAGKGGASYTASKHAVIGLTKHMSSEYARFGIKINAICPGTIVTPLIADSVDNIPKDLVPTRCFGQPEEVADLCVFLASDEAKFMNGSIIPIDGGYTIQ</sequence>
<dbReference type="PROSITE" id="PS00061">
    <property type="entry name" value="ADH_SHORT"/>
    <property type="match status" value="1"/>
</dbReference>
<protein>
    <submittedName>
        <fullName evidence="2">Cyclopentanol dehydrogenase</fullName>
        <ecNumber evidence="2">1.1.1.163</ecNumber>
    </submittedName>
</protein>
<dbReference type="PRINTS" id="PR00081">
    <property type="entry name" value="GDHRDH"/>
</dbReference>
<accession>A0AAE4MB74</accession>
<dbReference type="EMBL" id="JAWDKA010000001">
    <property type="protein sequence ID" value="MDV0440949.1"/>
    <property type="molecule type" value="Genomic_DNA"/>
</dbReference>
<dbReference type="NCBIfam" id="NF009466">
    <property type="entry name" value="PRK12826.1-2"/>
    <property type="match status" value="1"/>
</dbReference>
<name>A0AAE4MB74_9EURY</name>
<dbReference type="GO" id="GO:0032787">
    <property type="term" value="P:monocarboxylic acid metabolic process"/>
    <property type="evidence" value="ECO:0007669"/>
    <property type="project" value="UniProtKB-ARBA"/>
</dbReference>
<dbReference type="Proteomes" id="UP001273136">
    <property type="component" value="Unassembled WGS sequence"/>
</dbReference>
<dbReference type="NCBIfam" id="NF005559">
    <property type="entry name" value="PRK07231.1"/>
    <property type="match status" value="1"/>
</dbReference>
<dbReference type="PANTHER" id="PTHR42879:SF2">
    <property type="entry name" value="3-OXOACYL-[ACYL-CARRIER-PROTEIN] REDUCTASE FABG"/>
    <property type="match status" value="1"/>
</dbReference>
<dbReference type="RefSeq" id="WP_338093344.1">
    <property type="nucleotide sequence ID" value="NZ_JAWDKA010000001.1"/>
</dbReference>
<comment type="caution">
    <text evidence="2">The sequence shown here is derived from an EMBL/GenBank/DDBJ whole genome shotgun (WGS) entry which is preliminary data.</text>
</comment>
<gene>
    <name evidence="2" type="primary">cpnA</name>
    <name evidence="2" type="ORF">McpAg1_01270</name>
</gene>
<dbReference type="PRINTS" id="PR00080">
    <property type="entry name" value="SDRFAMILY"/>
</dbReference>
<dbReference type="CDD" id="cd05233">
    <property type="entry name" value="SDR_c"/>
    <property type="match status" value="1"/>
</dbReference>
<dbReference type="GO" id="GO:0055041">
    <property type="term" value="F:cyclopentanol dehydrogenase activity"/>
    <property type="evidence" value="ECO:0007669"/>
    <property type="project" value="UniProtKB-EC"/>
</dbReference>
<keyword evidence="3" id="KW-1185">Reference proteome</keyword>
<proteinExistence type="inferred from homology"/>
<dbReference type="InterPro" id="IPR050259">
    <property type="entry name" value="SDR"/>
</dbReference>
<keyword evidence="2" id="KW-0560">Oxidoreductase</keyword>
<dbReference type="AlphaFoldDB" id="A0AAE4MB74"/>
<dbReference type="FunFam" id="3.40.50.720:FF:000084">
    <property type="entry name" value="Short-chain dehydrogenase reductase"/>
    <property type="match status" value="1"/>
</dbReference>
<dbReference type="PANTHER" id="PTHR42879">
    <property type="entry name" value="3-OXOACYL-(ACYL-CARRIER-PROTEIN) REDUCTASE"/>
    <property type="match status" value="1"/>
</dbReference>
<dbReference type="InterPro" id="IPR002347">
    <property type="entry name" value="SDR_fam"/>
</dbReference>
<dbReference type="EC" id="1.1.1.163" evidence="2"/>
<evidence type="ECO:0000313" key="3">
    <source>
        <dbReference type="Proteomes" id="UP001273136"/>
    </source>
</evidence>
<dbReference type="InterPro" id="IPR020904">
    <property type="entry name" value="Sc_DH/Rdtase_CS"/>
</dbReference>
<comment type="similarity">
    <text evidence="1">Belongs to the short-chain dehydrogenases/reductases (SDR) family.</text>
</comment>
<dbReference type="InterPro" id="IPR036291">
    <property type="entry name" value="NAD(P)-bd_dom_sf"/>
</dbReference>
<dbReference type="Gene3D" id="3.40.50.720">
    <property type="entry name" value="NAD(P)-binding Rossmann-like Domain"/>
    <property type="match status" value="1"/>
</dbReference>
<evidence type="ECO:0000256" key="1">
    <source>
        <dbReference type="ARBA" id="ARBA00006484"/>
    </source>
</evidence>
<dbReference type="Pfam" id="PF13561">
    <property type="entry name" value="adh_short_C2"/>
    <property type="match status" value="1"/>
</dbReference>
<organism evidence="2 3">
    <name type="scientific">Methanorbis furvi</name>
    <dbReference type="NCBI Taxonomy" id="3028299"/>
    <lineage>
        <taxon>Archaea</taxon>
        <taxon>Methanobacteriati</taxon>
        <taxon>Methanobacteriota</taxon>
        <taxon>Stenosarchaea group</taxon>
        <taxon>Methanomicrobia</taxon>
        <taxon>Methanomicrobiales</taxon>
        <taxon>Methanocorpusculaceae</taxon>
        <taxon>Methanorbis</taxon>
    </lineage>
</organism>